<dbReference type="SUPFAM" id="SSF52833">
    <property type="entry name" value="Thioredoxin-like"/>
    <property type="match status" value="1"/>
</dbReference>
<dbReference type="Gene3D" id="3.40.30.10">
    <property type="entry name" value="Glutaredoxin"/>
    <property type="match status" value="1"/>
</dbReference>
<sequence length="202" mass="22263">MTSVTFAITWDYRCPFARNAHEHVLTGLAAGADWNVTFLPFSLGQAHVEEGQPTVWEKPEQDSGILALQAGVVVRDEYPDLFPSAHRALFAARHDEGRHLEDRAVIQETLAGVGLPADEVLARVDDGALDKVRAEHEQYVASHTVWGVPTWIAGDQAVFVRLMNRAPLGADPAGSIRAVERIVDLVTGWPELNEFKHTSIPR</sequence>
<dbReference type="EMBL" id="CP000249">
    <property type="protein sequence ID" value="ABD10883.1"/>
    <property type="molecule type" value="Genomic_DNA"/>
</dbReference>
<feature type="domain" description="DSBA-like thioredoxin" evidence="1">
    <location>
        <begin position="11"/>
        <end position="159"/>
    </location>
</feature>
<dbReference type="KEGG" id="fra:Francci3_1507"/>
<dbReference type="OrthoDB" id="3568936at2"/>
<evidence type="ECO:0000313" key="3">
    <source>
        <dbReference type="Proteomes" id="UP000001937"/>
    </source>
</evidence>
<dbReference type="AlphaFoldDB" id="Q2JCV9"/>
<gene>
    <name evidence="2" type="ordered locus">Francci3_1507</name>
</gene>
<dbReference type="InterPro" id="IPR001853">
    <property type="entry name" value="DSBA-like_thioredoxin_dom"/>
</dbReference>
<accession>Q2JCV9</accession>
<keyword evidence="3" id="KW-1185">Reference proteome</keyword>
<dbReference type="HOGENOM" id="CLU_1352979_0_0_11"/>
<proteinExistence type="predicted"/>
<dbReference type="GO" id="GO:0016491">
    <property type="term" value="F:oxidoreductase activity"/>
    <property type="evidence" value="ECO:0007669"/>
    <property type="project" value="InterPro"/>
</dbReference>
<organism evidence="2 3">
    <name type="scientific">Frankia casuarinae (strain DSM 45818 / CECT 9043 / HFP020203 / CcI3)</name>
    <dbReference type="NCBI Taxonomy" id="106370"/>
    <lineage>
        <taxon>Bacteria</taxon>
        <taxon>Bacillati</taxon>
        <taxon>Actinomycetota</taxon>
        <taxon>Actinomycetes</taxon>
        <taxon>Frankiales</taxon>
        <taxon>Frankiaceae</taxon>
        <taxon>Frankia</taxon>
    </lineage>
</organism>
<protein>
    <recommendedName>
        <fullName evidence="1">DSBA-like thioredoxin domain-containing protein</fullName>
    </recommendedName>
</protein>
<dbReference type="InterPro" id="IPR036249">
    <property type="entry name" value="Thioredoxin-like_sf"/>
</dbReference>
<name>Q2JCV9_FRACC</name>
<dbReference type="Proteomes" id="UP000001937">
    <property type="component" value="Chromosome"/>
</dbReference>
<dbReference type="Pfam" id="PF01323">
    <property type="entry name" value="DSBA"/>
    <property type="match status" value="1"/>
</dbReference>
<evidence type="ECO:0000313" key="2">
    <source>
        <dbReference type="EMBL" id="ABD10883.1"/>
    </source>
</evidence>
<dbReference type="eggNOG" id="COG1651">
    <property type="taxonomic scope" value="Bacteria"/>
</dbReference>
<reference evidence="2 3" key="1">
    <citation type="journal article" date="2007" name="Genome Res.">
        <title>Genome characteristics of facultatively symbiotic Frankia sp. strains reflect host range and host plant biogeography.</title>
        <authorList>
            <person name="Normand P."/>
            <person name="Lapierre P."/>
            <person name="Tisa L.S."/>
            <person name="Gogarten J.P."/>
            <person name="Alloisio N."/>
            <person name="Bagnarol E."/>
            <person name="Bassi C.A."/>
            <person name="Berry A.M."/>
            <person name="Bickhart D.M."/>
            <person name="Choisne N."/>
            <person name="Couloux A."/>
            <person name="Cournoyer B."/>
            <person name="Cruveiller S."/>
            <person name="Daubin V."/>
            <person name="Demange N."/>
            <person name="Francino M.P."/>
            <person name="Goltsman E."/>
            <person name="Huang Y."/>
            <person name="Kopp O.R."/>
            <person name="Labarre L."/>
            <person name="Lapidus A."/>
            <person name="Lavire C."/>
            <person name="Marechal J."/>
            <person name="Martinez M."/>
            <person name="Mastronunzio J.E."/>
            <person name="Mullin B.C."/>
            <person name="Niemann J."/>
            <person name="Pujic P."/>
            <person name="Rawnsley T."/>
            <person name="Rouy Z."/>
            <person name="Schenowitz C."/>
            <person name="Sellstedt A."/>
            <person name="Tavares F."/>
            <person name="Tomkins J.P."/>
            <person name="Vallenet D."/>
            <person name="Valverde C."/>
            <person name="Wall L.G."/>
            <person name="Wang Y."/>
            <person name="Medigue C."/>
            <person name="Benson D.R."/>
        </authorList>
    </citation>
    <scope>NUCLEOTIDE SEQUENCE [LARGE SCALE GENOMIC DNA]</scope>
    <source>
        <strain evidence="3">DSM 45818 / CECT 9043 / CcI3</strain>
    </source>
</reference>
<dbReference type="RefSeq" id="WP_011435946.1">
    <property type="nucleotide sequence ID" value="NZ_JENI01000011.1"/>
</dbReference>
<dbReference type="PhylomeDB" id="Q2JCV9"/>
<evidence type="ECO:0000259" key="1">
    <source>
        <dbReference type="Pfam" id="PF01323"/>
    </source>
</evidence>